<evidence type="ECO:0000256" key="3">
    <source>
        <dbReference type="SAM" id="SignalP"/>
    </source>
</evidence>
<reference evidence="4 5" key="1">
    <citation type="submission" date="2019-09" db="EMBL/GenBank/DDBJ databases">
        <title>Draft genome of the ectomycorrhizal ascomycete Sphaerosporella brunnea.</title>
        <authorList>
            <consortium name="DOE Joint Genome Institute"/>
            <person name="Benucci G.M."/>
            <person name="Marozzi G."/>
            <person name="Antonielli L."/>
            <person name="Sanchez S."/>
            <person name="Marco P."/>
            <person name="Wang X."/>
            <person name="Falini L.B."/>
            <person name="Barry K."/>
            <person name="Haridas S."/>
            <person name="Lipzen A."/>
            <person name="Labutti K."/>
            <person name="Grigoriev I.V."/>
            <person name="Murat C."/>
            <person name="Martin F."/>
            <person name="Albertini E."/>
            <person name="Donnini D."/>
            <person name="Bonito G."/>
        </authorList>
    </citation>
    <scope>NUCLEOTIDE SEQUENCE [LARGE SCALE GENOMIC DNA]</scope>
    <source>
        <strain evidence="4 5">Sb_GMNB300</strain>
    </source>
</reference>
<evidence type="ECO:0000313" key="4">
    <source>
        <dbReference type="EMBL" id="KAA8893269.1"/>
    </source>
</evidence>
<dbReference type="AlphaFoldDB" id="A0A5J5EE49"/>
<evidence type="ECO:0000256" key="1">
    <source>
        <dbReference type="SAM" id="MobiDB-lite"/>
    </source>
</evidence>
<keyword evidence="2" id="KW-0472">Membrane</keyword>
<proteinExistence type="predicted"/>
<feature type="chain" id="PRO_5023880845" evidence="3">
    <location>
        <begin position="24"/>
        <end position="191"/>
    </location>
</feature>
<sequence>MSGLRSLLSIVLRLHEAISCIGAQKRSRNASAEENGKSKRISPSPPPTDWVLQNWSVDTCFSLAGDHNAFMLYRSARVGKWTQHGTRGFLSSRRLLPPFPLQPLRREAVQAAIQEPSEDATATTTVTTTRPLFVTARFHWRILLLVIVVINSYLFTTQSELRLPHNRERMVVNKAYHGHAQDTPIMYSLRR</sequence>
<keyword evidence="2" id="KW-0812">Transmembrane</keyword>
<organism evidence="4 5">
    <name type="scientific">Sphaerosporella brunnea</name>
    <dbReference type="NCBI Taxonomy" id="1250544"/>
    <lineage>
        <taxon>Eukaryota</taxon>
        <taxon>Fungi</taxon>
        <taxon>Dikarya</taxon>
        <taxon>Ascomycota</taxon>
        <taxon>Pezizomycotina</taxon>
        <taxon>Pezizomycetes</taxon>
        <taxon>Pezizales</taxon>
        <taxon>Pyronemataceae</taxon>
        <taxon>Sphaerosporella</taxon>
    </lineage>
</organism>
<dbReference type="InParanoid" id="A0A5J5EE49"/>
<comment type="caution">
    <text evidence="4">The sequence shown here is derived from an EMBL/GenBank/DDBJ whole genome shotgun (WGS) entry which is preliminary data.</text>
</comment>
<accession>A0A5J5EE49</accession>
<dbReference type="Proteomes" id="UP000326924">
    <property type="component" value="Unassembled WGS sequence"/>
</dbReference>
<name>A0A5J5EE49_9PEZI</name>
<feature type="region of interest" description="Disordered" evidence="1">
    <location>
        <begin position="25"/>
        <end position="47"/>
    </location>
</feature>
<feature type="signal peptide" evidence="3">
    <location>
        <begin position="1"/>
        <end position="23"/>
    </location>
</feature>
<keyword evidence="3" id="KW-0732">Signal</keyword>
<protein>
    <submittedName>
        <fullName evidence="4">Uncharacterized protein</fullName>
    </submittedName>
</protein>
<evidence type="ECO:0000256" key="2">
    <source>
        <dbReference type="SAM" id="Phobius"/>
    </source>
</evidence>
<evidence type="ECO:0000313" key="5">
    <source>
        <dbReference type="Proteomes" id="UP000326924"/>
    </source>
</evidence>
<gene>
    <name evidence="4" type="ORF">FN846DRAFT_1005937</name>
</gene>
<feature type="transmembrane region" description="Helical" evidence="2">
    <location>
        <begin position="138"/>
        <end position="156"/>
    </location>
</feature>
<dbReference type="EMBL" id="VXIS01000470">
    <property type="protein sequence ID" value="KAA8893269.1"/>
    <property type="molecule type" value="Genomic_DNA"/>
</dbReference>
<keyword evidence="5" id="KW-1185">Reference proteome</keyword>
<keyword evidence="2" id="KW-1133">Transmembrane helix</keyword>